<name>A0A382QB70_9ZZZZ</name>
<evidence type="ECO:0000313" key="1">
    <source>
        <dbReference type="EMBL" id="SVC82676.1"/>
    </source>
</evidence>
<reference evidence="1" key="1">
    <citation type="submission" date="2018-05" db="EMBL/GenBank/DDBJ databases">
        <authorList>
            <person name="Lanie J.A."/>
            <person name="Ng W.-L."/>
            <person name="Kazmierczak K.M."/>
            <person name="Andrzejewski T.M."/>
            <person name="Davidsen T.M."/>
            <person name="Wayne K.J."/>
            <person name="Tettelin H."/>
            <person name="Glass J.I."/>
            <person name="Rusch D."/>
            <person name="Podicherti R."/>
            <person name="Tsui H.-C.T."/>
            <person name="Winkler M.E."/>
        </authorList>
    </citation>
    <scope>NUCLEOTIDE SEQUENCE</scope>
</reference>
<dbReference type="InterPro" id="IPR005335">
    <property type="entry name" value="Terminase_ssu"/>
</dbReference>
<dbReference type="Pfam" id="PF03592">
    <property type="entry name" value="Terminase_2"/>
    <property type="match status" value="1"/>
</dbReference>
<sequence>MSNMVKRPVSARTDRQKLFVQEFAMCGNATIAAQKAGYSNHSAAQIGCRLKNQFKDEIDKIHRSIITDAVPNVLNQIIHLATAATSEPVRLQACRDLLDRAGFKPTEKIEQTHIEDDRPLEELRTELAELMGEVQKPEVEYIPKNLN</sequence>
<accession>A0A382QB70</accession>
<protein>
    <recommendedName>
        <fullName evidence="2">Terminase small subunit</fullName>
    </recommendedName>
</protein>
<dbReference type="Gene3D" id="1.10.10.1400">
    <property type="entry name" value="Terminase, small subunit, N-terminal DNA-binding domain, HTH motif"/>
    <property type="match status" value="1"/>
</dbReference>
<organism evidence="1">
    <name type="scientific">marine metagenome</name>
    <dbReference type="NCBI Taxonomy" id="408172"/>
    <lineage>
        <taxon>unclassified sequences</taxon>
        <taxon>metagenomes</taxon>
        <taxon>ecological metagenomes</taxon>
    </lineage>
</organism>
<evidence type="ECO:0008006" key="2">
    <source>
        <dbReference type="Google" id="ProtNLM"/>
    </source>
</evidence>
<dbReference type="AlphaFoldDB" id="A0A382QB70"/>
<proteinExistence type="predicted"/>
<dbReference type="EMBL" id="UINC01113216">
    <property type="protein sequence ID" value="SVC82676.1"/>
    <property type="molecule type" value="Genomic_DNA"/>
</dbReference>
<dbReference type="InterPro" id="IPR038713">
    <property type="entry name" value="Terminase_Gp1_N_sf"/>
</dbReference>
<dbReference type="GO" id="GO:0051276">
    <property type="term" value="P:chromosome organization"/>
    <property type="evidence" value="ECO:0007669"/>
    <property type="project" value="InterPro"/>
</dbReference>
<gene>
    <name evidence="1" type="ORF">METZ01_LOCUS335530</name>
</gene>